<dbReference type="InterPro" id="IPR020846">
    <property type="entry name" value="MFS_dom"/>
</dbReference>
<dbReference type="RefSeq" id="WP_344425243.1">
    <property type="nucleotide sequence ID" value="NZ_BAAANN010000024.1"/>
</dbReference>
<keyword evidence="5 7" id="KW-1133">Transmembrane helix</keyword>
<feature type="transmembrane region" description="Helical" evidence="7">
    <location>
        <begin position="282"/>
        <end position="301"/>
    </location>
</feature>
<evidence type="ECO:0000256" key="4">
    <source>
        <dbReference type="ARBA" id="ARBA00022692"/>
    </source>
</evidence>
<feature type="transmembrane region" description="Helical" evidence="7">
    <location>
        <begin position="212"/>
        <end position="232"/>
    </location>
</feature>
<accession>A0ABP5D7P8</accession>
<evidence type="ECO:0000256" key="2">
    <source>
        <dbReference type="ARBA" id="ARBA00022448"/>
    </source>
</evidence>
<dbReference type="SUPFAM" id="SSF103473">
    <property type="entry name" value="MFS general substrate transporter"/>
    <property type="match status" value="1"/>
</dbReference>
<dbReference type="NCBIfam" id="TIGR00711">
    <property type="entry name" value="efflux_EmrB"/>
    <property type="match status" value="1"/>
</dbReference>
<dbReference type="PRINTS" id="PR01036">
    <property type="entry name" value="TCRTETB"/>
</dbReference>
<keyword evidence="2" id="KW-0813">Transport</keyword>
<comment type="caution">
    <text evidence="9">The sequence shown here is derived from an EMBL/GenBank/DDBJ whole genome shotgun (WGS) entry which is preliminary data.</text>
</comment>
<feature type="transmembrane region" description="Helical" evidence="7">
    <location>
        <begin position="376"/>
        <end position="396"/>
    </location>
</feature>
<dbReference type="Pfam" id="PF07690">
    <property type="entry name" value="MFS_1"/>
    <property type="match status" value="1"/>
</dbReference>
<keyword evidence="4 7" id="KW-0812">Transmembrane</keyword>
<proteinExistence type="predicted"/>
<organism evidence="9 10">
    <name type="scientific">Amycolatopsis minnesotensis</name>
    <dbReference type="NCBI Taxonomy" id="337894"/>
    <lineage>
        <taxon>Bacteria</taxon>
        <taxon>Bacillati</taxon>
        <taxon>Actinomycetota</taxon>
        <taxon>Actinomycetes</taxon>
        <taxon>Pseudonocardiales</taxon>
        <taxon>Pseudonocardiaceae</taxon>
        <taxon>Amycolatopsis</taxon>
    </lineage>
</organism>
<evidence type="ECO:0000313" key="10">
    <source>
        <dbReference type="Proteomes" id="UP001501116"/>
    </source>
</evidence>
<reference evidence="10" key="1">
    <citation type="journal article" date="2019" name="Int. J. Syst. Evol. Microbiol.">
        <title>The Global Catalogue of Microorganisms (GCM) 10K type strain sequencing project: providing services to taxonomists for standard genome sequencing and annotation.</title>
        <authorList>
            <consortium name="The Broad Institute Genomics Platform"/>
            <consortium name="The Broad Institute Genome Sequencing Center for Infectious Disease"/>
            <person name="Wu L."/>
            <person name="Ma J."/>
        </authorList>
    </citation>
    <scope>NUCLEOTIDE SEQUENCE [LARGE SCALE GENOMIC DNA]</scope>
    <source>
        <strain evidence="10">JCM 14545</strain>
    </source>
</reference>
<feature type="transmembrane region" description="Helical" evidence="7">
    <location>
        <begin position="313"/>
        <end position="334"/>
    </location>
</feature>
<feature type="transmembrane region" description="Helical" evidence="7">
    <location>
        <begin position="238"/>
        <end position="261"/>
    </location>
</feature>
<evidence type="ECO:0000259" key="8">
    <source>
        <dbReference type="PROSITE" id="PS50850"/>
    </source>
</evidence>
<keyword evidence="3" id="KW-1003">Cell membrane</keyword>
<evidence type="ECO:0000256" key="3">
    <source>
        <dbReference type="ARBA" id="ARBA00022475"/>
    </source>
</evidence>
<sequence length="525" mass="53511">MNDSVVLEPDEKAAKAEVKVPSKAWLSLIAVALGMMVVQLDGTVVSIANPAIATGLHASLDGIGWVTTAYLLVLAGLLIPAGTVADKIGHKKAFLIGIGGFSLASLACGLAGSIEVLIGGRVLQAVFGALLGPAGLAVLRAAFPPEKLAMAFGWFGSVSAVALAGGPVLGGVLVEYASWPWVFFINLPFGVVAVLVGLTVIPNSAERSAHRLDLPGAVTLTCAMVSAIWGVTRAQAEGWGSVSTLGFIALGVVLLAAFVVIERRTANPMVPLGLFRNRTFTVGCLLMLVTMFAFFAILFYLTFFLQGVQGKSAIMAAVAMLPLTAVFTFASPVAGWVTGKLGVRGTLMTGAVFTVASLALLLRLEPESGFMTLAPALVLAGIGVGFMMVPAIQAIVGSAPVDKAGVASGVQQSTQQLGSTLGIAVFGSLLSSVVGSRFATAVREALGGGPVADRIANDEQLRKSVELGFPPAAQQGLPAETASAVTRAAHDTFVGGMHTVFLVAAAVAVVAGLLSLLVRAPEASA</sequence>
<name>A0ABP5D7P8_9PSEU</name>
<dbReference type="Gene3D" id="1.20.1250.20">
    <property type="entry name" value="MFS general substrate transporter like domains"/>
    <property type="match status" value="1"/>
</dbReference>
<evidence type="ECO:0000256" key="5">
    <source>
        <dbReference type="ARBA" id="ARBA00022989"/>
    </source>
</evidence>
<dbReference type="PANTHER" id="PTHR42718">
    <property type="entry name" value="MAJOR FACILITATOR SUPERFAMILY MULTIDRUG TRANSPORTER MFSC"/>
    <property type="match status" value="1"/>
</dbReference>
<evidence type="ECO:0000256" key="6">
    <source>
        <dbReference type="ARBA" id="ARBA00023136"/>
    </source>
</evidence>
<dbReference type="InterPro" id="IPR004638">
    <property type="entry name" value="EmrB-like"/>
</dbReference>
<keyword evidence="6 7" id="KW-0472">Membrane</keyword>
<feature type="transmembrane region" description="Helical" evidence="7">
    <location>
        <begin position="93"/>
        <end position="112"/>
    </location>
</feature>
<feature type="transmembrane region" description="Helical" evidence="7">
    <location>
        <begin position="62"/>
        <end position="81"/>
    </location>
</feature>
<protein>
    <submittedName>
        <fullName evidence="9">MFS transporter</fullName>
    </submittedName>
</protein>
<feature type="transmembrane region" description="Helical" evidence="7">
    <location>
        <begin position="179"/>
        <end position="200"/>
    </location>
</feature>
<evidence type="ECO:0000256" key="1">
    <source>
        <dbReference type="ARBA" id="ARBA00004651"/>
    </source>
</evidence>
<feature type="transmembrane region" description="Helical" evidence="7">
    <location>
        <begin position="500"/>
        <end position="518"/>
    </location>
</feature>
<feature type="domain" description="Major facilitator superfamily (MFS) profile" evidence="8">
    <location>
        <begin position="27"/>
        <end position="523"/>
    </location>
</feature>
<dbReference type="Proteomes" id="UP001501116">
    <property type="component" value="Unassembled WGS sequence"/>
</dbReference>
<dbReference type="PROSITE" id="PS50850">
    <property type="entry name" value="MFS"/>
    <property type="match status" value="1"/>
</dbReference>
<feature type="transmembrane region" description="Helical" evidence="7">
    <location>
        <begin position="346"/>
        <end position="364"/>
    </location>
</feature>
<evidence type="ECO:0000256" key="7">
    <source>
        <dbReference type="SAM" id="Phobius"/>
    </source>
</evidence>
<dbReference type="Gene3D" id="1.20.1720.10">
    <property type="entry name" value="Multidrug resistance protein D"/>
    <property type="match status" value="1"/>
</dbReference>
<comment type="subcellular location">
    <subcellularLocation>
        <location evidence="1">Cell membrane</location>
        <topology evidence="1">Multi-pass membrane protein</topology>
    </subcellularLocation>
</comment>
<dbReference type="CDD" id="cd17321">
    <property type="entry name" value="MFS_MMR_MDR_like"/>
    <property type="match status" value="1"/>
</dbReference>
<evidence type="ECO:0000313" key="9">
    <source>
        <dbReference type="EMBL" id="GAA1973938.1"/>
    </source>
</evidence>
<feature type="transmembrane region" description="Helical" evidence="7">
    <location>
        <begin position="151"/>
        <end position="173"/>
    </location>
</feature>
<gene>
    <name evidence="9" type="ORF">GCM10009754_56220</name>
</gene>
<dbReference type="InterPro" id="IPR011701">
    <property type="entry name" value="MFS"/>
</dbReference>
<feature type="transmembrane region" description="Helical" evidence="7">
    <location>
        <begin position="417"/>
        <end position="439"/>
    </location>
</feature>
<feature type="transmembrane region" description="Helical" evidence="7">
    <location>
        <begin position="24"/>
        <end position="42"/>
    </location>
</feature>
<dbReference type="PANTHER" id="PTHR42718:SF42">
    <property type="entry name" value="EXPORT PROTEIN"/>
    <property type="match status" value="1"/>
</dbReference>
<dbReference type="EMBL" id="BAAANN010000024">
    <property type="protein sequence ID" value="GAA1973938.1"/>
    <property type="molecule type" value="Genomic_DNA"/>
</dbReference>
<dbReference type="InterPro" id="IPR036259">
    <property type="entry name" value="MFS_trans_sf"/>
</dbReference>
<feature type="transmembrane region" description="Helical" evidence="7">
    <location>
        <begin position="118"/>
        <end position="139"/>
    </location>
</feature>
<keyword evidence="10" id="KW-1185">Reference proteome</keyword>